<feature type="transmembrane region" description="Helical" evidence="5">
    <location>
        <begin position="236"/>
        <end position="256"/>
    </location>
</feature>
<accession>A0A7M1T2N1</accession>
<protein>
    <recommendedName>
        <fullName evidence="5">Sec-independent protein translocase protein TatC</fullName>
    </recommendedName>
</protein>
<dbReference type="PANTHER" id="PTHR30371">
    <property type="entry name" value="SEC-INDEPENDENT PROTEIN TRANSLOCASE PROTEIN TATC"/>
    <property type="match status" value="1"/>
</dbReference>
<reference evidence="6" key="1">
    <citation type="submission" date="2020-10" db="EMBL/GenBank/DDBJ databases">
        <title>Complete genome of Cruoricapor ignavus strain M1214 isolated from the blood culture of a febrile patient.</title>
        <authorList>
            <person name="Guglielmino C.J.D."/>
        </authorList>
    </citation>
    <scope>NUCLEOTIDE SEQUENCE [LARGE SCALE GENOMIC DNA]</scope>
    <source>
        <strain evidence="6">M1214</strain>
    </source>
</reference>
<evidence type="ECO:0000313" key="6">
    <source>
        <dbReference type="EMBL" id="QOR74110.1"/>
    </source>
</evidence>
<comment type="subcellular location">
    <subcellularLocation>
        <location evidence="5">Cell membrane</location>
        <topology evidence="5">Multi-pass membrane protein</topology>
    </subcellularLocation>
    <subcellularLocation>
        <location evidence="1">Membrane</location>
        <topology evidence="1">Multi-pass membrane protein</topology>
    </subcellularLocation>
</comment>
<keyword evidence="5" id="KW-0653">Protein transport</keyword>
<dbReference type="AlphaFoldDB" id="A0A7M1T2N1"/>
<dbReference type="PRINTS" id="PR01840">
    <property type="entry name" value="TATCFAMILY"/>
</dbReference>
<name>A0A7M1T2N1_9FLAO</name>
<feature type="transmembrane region" description="Helical" evidence="5">
    <location>
        <begin position="214"/>
        <end position="230"/>
    </location>
</feature>
<feature type="transmembrane region" description="Helical" evidence="5">
    <location>
        <begin position="92"/>
        <end position="111"/>
    </location>
</feature>
<dbReference type="EMBL" id="CP063145">
    <property type="protein sequence ID" value="QOR74110.1"/>
    <property type="molecule type" value="Genomic_DNA"/>
</dbReference>
<evidence type="ECO:0000256" key="2">
    <source>
        <dbReference type="ARBA" id="ARBA00022692"/>
    </source>
</evidence>
<comment type="similarity">
    <text evidence="5">Belongs to the TatC family.</text>
</comment>
<dbReference type="GO" id="GO:0065002">
    <property type="term" value="P:intracellular protein transmembrane transport"/>
    <property type="evidence" value="ECO:0007669"/>
    <property type="project" value="TreeGrafter"/>
</dbReference>
<evidence type="ECO:0000256" key="1">
    <source>
        <dbReference type="ARBA" id="ARBA00004141"/>
    </source>
</evidence>
<feature type="transmembrane region" description="Helical" evidence="5">
    <location>
        <begin position="20"/>
        <end position="42"/>
    </location>
</feature>
<comment type="function">
    <text evidence="5">Part of the twin-arginine translocation (Tat) system that transports large folded proteins containing a characteristic twin-arginine motif in their signal peptide across membranes.</text>
</comment>
<dbReference type="RefSeq" id="WP_193440179.1">
    <property type="nucleotide sequence ID" value="NZ_CP063145.1"/>
</dbReference>
<dbReference type="GO" id="GO:0009977">
    <property type="term" value="F:proton motive force dependent protein transmembrane transporter activity"/>
    <property type="evidence" value="ECO:0007669"/>
    <property type="project" value="TreeGrafter"/>
</dbReference>
<dbReference type="NCBIfam" id="TIGR00945">
    <property type="entry name" value="tatC"/>
    <property type="match status" value="1"/>
</dbReference>
<feature type="transmembrane region" description="Helical" evidence="5">
    <location>
        <begin position="180"/>
        <end position="202"/>
    </location>
</feature>
<dbReference type="Pfam" id="PF00902">
    <property type="entry name" value="TatC"/>
    <property type="match status" value="1"/>
</dbReference>
<dbReference type="InterPro" id="IPR002033">
    <property type="entry name" value="TatC"/>
</dbReference>
<evidence type="ECO:0000256" key="4">
    <source>
        <dbReference type="ARBA" id="ARBA00023136"/>
    </source>
</evidence>
<keyword evidence="5" id="KW-0811">Translocation</keyword>
<keyword evidence="3 5" id="KW-1133">Transmembrane helix</keyword>
<evidence type="ECO:0000256" key="5">
    <source>
        <dbReference type="HAMAP-Rule" id="MF_00902"/>
    </source>
</evidence>
<keyword evidence="4 5" id="KW-0472">Membrane</keyword>
<dbReference type="GO" id="GO:0033281">
    <property type="term" value="C:TAT protein transport complex"/>
    <property type="evidence" value="ECO:0007669"/>
    <property type="project" value="UniProtKB-UniRule"/>
</dbReference>
<feature type="transmembrane region" description="Helical" evidence="5">
    <location>
        <begin position="131"/>
        <end position="160"/>
    </location>
</feature>
<dbReference type="Proteomes" id="UP000593605">
    <property type="component" value="Chromosome"/>
</dbReference>
<keyword evidence="5" id="KW-0813">Transport</keyword>
<comment type="subunit">
    <text evidence="5">Forms a complex with TatA.</text>
</comment>
<organism evidence="6">
    <name type="scientific">Cruoricaptor ignavus</name>
    <dbReference type="NCBI Taxonomy" id="1118202"/>
    <lineage>
        <taxon>Bacteria</taxon>
        <taxon>Pseudomonadati</taxon>
        <taxon>Bacteroidota</taxon>
        <taxon>Flavobacteriia</taxon>
        <taxon>Flavobacteriales</taxon>
        <taxon>Weeksellaceae</taxon>
        <taxon>Cruoricaptor</taxon>
    </lineage>
</organism>
<keyword evidence="2 5" id="KW-0812">Transmembrane</keyword>
<keyword evidence="5" id="KW-1003">Cell membrane</keyword>
<gene>
    <name evidence="5 6" type="primary">tatC</name>
    <name evidence="6" type="ORF">IMZ16_01295</name>
</gene>
<sequence>MNEDKEMSFMGHIGELRGHLIRCIIAIVIGGILVGFNIEWIMDSIFFGPTRQDFPTFRLVNALSRKFTGQDSVTIPGTFAIQQKTLLQQFNVMMAVSVFGGMVAAFPYIVWEIWRFVSPALHENERKNSTFLINFVWILFICGVLCGYFLILPFAINFGLMFSVSDRITQLFDLSDYTTLFLQIVLGMGLLFLFPILVYFLVNIGILTPKFLKTYRRHAIVLIMVVAAIVTPADVLSMLAAAFPLLVLYEFSILMASRTYRKVQKREIAERAKLTTTNQ</sequence>
<dbReference type="PANTHER" id="PTHR30371:SF0">
    <property type="entry name" value="SEC-INDEPENDENT PROTEIN TRANSLOCASE PROTEIN TATC, CHLOROPLASTIC-RELATED"/>
    <property type="match status" value="1"/>
</dbReference>
<evidence type="ECO:0000256" key="3">
    <source>
        <dbReference type="ARBA" id="ARBA00022989"/>
    </source>
</evidence>
<proteinExistence type="inferred from homology"/>
<dbReference type="GO" id="GO:0043953">
    <property type="term" value="P:protein transport by the Tat complex"/>
    <property type="evidence" value="ECO:0007669"/>
    <property type="project" value="UniProtKB-UniRule"/>
</dbReference>
<dbReference type="HAMAP" id="MF_00902">
    <property type="entry name" value="TatC"/>
    <property type="match status" value="1"/>
</dbReference>
<dbReference type="KEGG" id="civ:IMZ16_01295"/>